<reference evidence="10 11" key="1">
    <citation type="submission" date="2021-03" db="EMBL/GenBank/DDBJ databases">
        <title>Genomic Encyclopedia of Type Strains, Phase IV (KMG-IV): sequencing the most valuable type-strain genomes for metagenomic binning, comparative biology and taxonomic classification.</title>
        <authorList>
            <person name="Goeker M."/>
        </authorList>
    </citation>
    <scope>NUCLEOTIDE SEQUENCE [LARGE SCALE GENOMIC DNA]</scope>
    <source>
        <strain evidence="10 11">DSM 23491</strain>
    </source>
</reference>
<gene>
    <name evidence="10" type="ORF">J2Z20_002619</name>
</gene>
<keyword evidence="6" id="KW-0443">Lipid metabolism</keyword>
<evidence type="ECO:0000313" key="10">
    <source>
        <dbReference type="EMBL" id="MBP1937706.1"/>
    </source>
</evidence>
<dbReference type="PANTHER" id="PTHR31727:SF6">
    <property type="entry name" value="OLEOYL-ACYL CARRIER PROTEIN THIOESTERASE 1, CHLOROPLASTIC"/>
    <property type="match status" value="1"/>
</dbReference>
<dbReference type="Pfam" id="PF01643">
    <property type="entry name" value="Acyl-ACP_TE"/>
    <property type="match status" value="1"/>
</dbReference>
<keyword evidence="11" id="KW-1185">Reference proteome</keyword>
<dbReference type="SUPFAM" id="SSF54637">
    <property type="entry name" value="Thioesterase/thiol ester dehydrase-isomerase"/>
    <property type="match status" value="2"/>
</dbReference>
<name>A0ABS4H5E6_9BACL</name>
<feature type="domain" description="Acyl-ACP thioesterase-like C-terminal" evidence="9">
    <location>
        <begin position="159"/>
        <end position="223"/>
    </location>
</feature>
<evidence type="ECO:0000256" key="7">
    <source>
        <dbReference type="ARBA" id="ARBA00023160"/>
    </source>
</evidence>
<dbReference type="InterPro" id="IPR045023">
    <property type="entry name" value="FATA/B"/>
</dbReference>
<keyword evidence="7" id="KW-0275">Fatty acid biosynthesis</keyword>
<evidence type="ECO:0000313" key="11">
    <source>
        <dbReference type="Proteomes" id="UP001519273"/>
    </source>
</evidence>
<evidence type="ECO:0000259" key="9">
    <source>
        <dbReference type="Pfam" id="PF20791"/>
    </source>
</evidence>
<dbReference type="EMBL" id="JAGGKP010000006">
    <property type="protein sequence ID" value="MBP1937706.1"/>
    <property type="molecule type" value="Genomic_DNA"/>
</dbReference>
<keyword evidence="3" id="KW-0378">Hydrolase</keyword>
<proteinExistence type="inferred from homology"/>
<evidence type="ECO:0000256" key="3">
    <source>
        <dbReference type="ARBA" id="ARBA00022801"/>
    </source>
</evidence>
<dbReference type="Pfam" id="PF20791">
    <property type="entry name" value="Acyl-ACP_TE_C"/>
    <property type="match status" value="1"/>
</dbReference>
<evidence type="ECO:0000256" key="1">
    <source>
        <dbReference type="ARBA" id="ARBA00006500"/>
    </source>
</evidence>
<dbReference type="Gene3D" id="3.10.129.10">
    <property type="entry name" value="Hotdog Thioesterase"/>
    <property type="match status" value="2"/>
</dbReference>
<dbReference type="InterPro" id="IPR049427">
    <property type="entry name" value="Acyl-ACP_TE_C"/>
</dbReference>
<dbReference type="InterPro" id="IPR002864">
    <property type="entry name" value="Acyl-ACP_thioesterase_NHD"/>
</dbReference>
<evidence type="ECO:0000256" key="2">
    <source>
        <dbReference type="ARBA" id="ARBA00022516"/>
    </source>
</evidence>
<dbReference type="RefSeq" id="WP_209850792.1">
    <property type="nucleotide sequence ID" value="NZ_CBCRVE010000007.1"/>
</dbReference>
<dbReference type="Proteomes" id="UP001519273">
    <property type="component" value="Unassembled WGS sequence"/>
</dbReference>
<comment type="caution">
    <text evidence="10">The sequence shown here is derived from an EMBL/GenBank/DDBJ whole genome shotgun (WGS) entry which is preliminary data.</text>
</comment>
<keyword evidence="2" id="KW-0444">Lipid biosynthesis</keyword>
<sequence length="245" mass="28511">MSSNIWTEKHHIESEDVDFKADFCLSKHLEVFQRASDRDMEQLGVTRDHMIELGLGWMLITLDLELHRIPKVFEHVSVETWSKGSKGAMWQRDYLMLDEQQQETAKARSIWVLVDIEKRRIVRPSALQQEVPYNTEKSLGEPPEKVAIPEELELRPAYSMTVKYSGIDINGHLNNARYADLCYDALTADELINLEAARFQITYVHEARLDDEIIVLRSEMHEGRIYFRGEGQDGNHYFEACLTVR</sequence>
<comment type="similarity">
    <text evidence="1">Belongs to the acyl-ACP thioesterase family.</text>
</comment>
<evidence type="ECO:0000259" key="8">
    <source>
        <dbReference type="Pfam" id="PF01643"/>
    </source>
</evidence>
<evidence type="ECO:0000256" key="4">
    <source>
        <dbReference type="ARBA" id="ARBA00022832"/>
    </source>
</evidence>
<evidence type="ECO:0000256" key="6">
    <source>
        <dbReference type="ARBA" id="ARBA00023098"/>
    </source>
</evidence>
<organism evidence="10 11">
    <name type="scientific">Paenibacillus sediminis</name>
    <dbReference type="NCBI Taxonomy" id="664909"/>
    <lineage>
        <taxon>Bacteria</taxon>
        <taxon>Bacillati</taxon>
        <taxon>Bacillota</taxon>
        <taxon>Bacilli</taxon>
        <taxon>Bacillales</taxon>
        <taxon>Paenibacillaceae</taxon>
        <taxon>Paenibacillus</taxon>
    </lineage>
</organism>
<keyword evidence="5" id="KW-0809">Transit peptide</keyword>
<feature type="domain" description="Acyl-ACP thioesterase N-terminal hotdog" evidence="8">
    <location>
        <begin position="5"/>
        <end position="123"/>
    </location>
</feature>
<dbReference type="InterPro" id="IPR029069">
    <property type="entry name" value="HotDog_dom_sf"/>
</dbReference>
<dbReference type="PANTHER" id="PTHR31727">
    <property type="entry name" value="OLEOYL-ACYL CARRIER PROTEIN THIOESTERASE 1, CHLOROPLASTIC"/>
    <property type="match status" value="1"/>
</dbReference>
<protein>
    <submittedName>
        <fullName evidence="10">Acyl-ACP thioesterase</fullName>
    </submittedName>
</protein>
<evidence type="ECO:0000256" key="5">
    <source>
        <dbReference type="ARBA" id="ARBA00022946"/>
    </source>
</evidence>
<accession>A0ABS4H5E6</accession>
<keyword evidence="4" id="KW-0276">Fatty acid metabolism</keyword>
<dbReference type="CDD" id="cd00586">
    <property type="entry name" value="4HBT"/>
    <property type="match status" value="1"/>
</dbReference>